<feature type="domain" description="Caspase family p20" evidence="5">
    <location>
        <begin position="48"/>
        <end position="178"/>
    </location>
</feature>
<dbReference type="GO" id="GO:0043525">
    <property type="term" value="P:positive regulation of neuron apoptotic process"/>
    <property type="evidence" value="ECO:0007669"/>
    <property type="project" value="TreeGrafter"/>
</dbReference>
<dbReference type="PROSITE" id="PS50207">
    <property type="entry name" value="CASPASE_P10"/>
    <property type="match status" value="1"/>
</dbReference>
<dbReference type="InterPro" id="IPR001309">
    <property type="entry name" value="Pept_C14_p20"/>
</dbReference>
<dbReference type="InterPro" id="IPR029030">
    <property type="entry name" value="Caspase-like_dom_sf"/>
</dbReference>
<dbReference type="PROSITE" id="PS50208">
    <property type="entry name" value="CASPASE_P20"/>
    <property type="match status" value="1"/>
</dbReference>
<gene>
    <name evidence="6" type="ORF">B4U80_10059</name>
</gene>
<name>A0A443SCH9_9ACAR</name>
<sequence length="298" mass="34278">MCADTAFTKRQLFDSDSPSSPFSEEEEDETFTAASGETGYIRPLYKFKKGLCLIFNHEDFDIIQADGNKLNSRFGTEIDKNAIVSFFQEIGFIVPEPFQDMKVDEIKQTLLKYARNEDKLDYDLLACFILTHGNRDQLCAKDNRYPSIMLYEPFLPQNCELLKDKPKLFFLNACQGEGYDGGFKFDACDVPIDTPEDDDFFVSMSSVPGFKSWRSSATGSFYIESLIRTLRKSRIENPHEDINSIITTVQREIASKVEISSKQIRNMTEEERKKYPIIKQMPIFFSTLRDDLALNAEH</sequence>
<dbReference type="PANTHER" id="PTHR10454:SF232">
    <property type="entry name" value="AT03047P-RELATED"/>
    <property type="match status" value="1"/>
</dbReference>
<evidence type="ECO:0000259" key="4">
    <source>
        <dbReference type="PROSITE" id="PS50207"/>
    </source>
</evidence>
<feature type="region of interest" description="Disordered" evidence="3">
    <location>
        <begin position="1"/>
        <end position="29"/>
    </location>
</feature>
<evidence type="ECO:0000259" key="5">
    <source>
        <dbReference type="PROSITE" id="PS50208"/>
    </source>
</evidence>
<dbReference type="InterPro" id="IPR015917">
    <property type="entry name" value="Pept_C14A"/>
</dbReference>
<comment type="similarity">
    <text evidence="1 2">Belongs to the peptidase C14A family.</text>
</comment>
<comment type="caution">
    <text evidence="6">The sequence shown here is derived from an EMBL/GenBank/DDBJ whole genome shotgun (WGS) entry which is preliminary data.</text>
</comment>
<dbReference type="Gene3D" id="3.40.50.1460">
    <property type="match status" value="1"/>
</dbReference>
<dbReference type="EMBL" id="NCKV01003929">
    <property type="protein sequence ID" value="RWS25232.1"/>
    <property type="molecule type" value="Genomic_DNA"/>
</dbReference>
<dbReference type="GO" id="GO:0004197">
    <property type="term" value="F:cysteine-type endopeptidase activity"/>
    <property type="evidence" value="ECO:0007669"/>
    <property type="project" value="InterPro"/>
</dbReference>
<dbReference type="GO" id="GO:0006508">
    <property type="term" value="P:proteolysis"/>
    <property type="evidence" value="ECO:0007669"/>
    <property type="project" value="InterPro"/>
</dbReference>
<keyword evidence="7" id="KW-1185">Reference proteome</keyword>
<evidence type="ECO:0000313" key="7">
    <source>
        <dbReference type="Proteomes" id="UP000288716"/>
    </source>
</evidence>
<dbReference type="AlphaFoldDB" id="A0A443SCH9"/>
<proteinExistence type="inferred from homology"/>
<dbReference type="GO" id="GO:0005737">
    <property type="term" value="C:cytoplasm"/>
    <property type="evidence" value="ECO:0007669"/>
    <property type="project" value="TreeGrafter"/>
</dbReference>
<accession>A0A443SCH9</accession>
<dbReference type="OrthoDB" id="6116485at2759"/>
<dbReference type="Proteomes" id="UP000288716">
    <property type="component" value="Unassembled WGS sequence"/>
</dbReference>
<dbReference type="SUPFAM" id="SSF52129">
    <property type="entry name" value="Caspase-like"/>
    <property type="match status" value="1"/>
</dbReference>
<evidence type="ECO:0000256" key="2">
    <source>
        <dbReference type="RuleBase" id="RU003971"/>
    </source>
</evidence>
<reference evidence="6 7" key="1">
    <citation type="journal article" date="2018" name="Gigascience">
        <title>Genomes of trombidid mites reveal novel predicted allergens and laterally-transferred genes associated with secondary metabolism.</title>
        <authorList>
            <person name="Dong X."/>
            <person name="Chaisiri K."/>
            <person name="Xia D."/>
            <person name="Armstrong S.D."/>
            <person name="Fang Y."/>
            <person name="Donnelly M.J."/>
            <person name="Kadowaki T."/>
            <person name="McGarry J.W."/>
            <person name="Darby A.C."/>
            <person name="Makepeace B.L."/>
        </authorList>
    </citation>
    <scope>NUCLEOTIDE SEQUENCE [LARGE SCALE GENOMIC DNA]</scope>
    <source>
        <strain evidence="6">UoL-UT</strain>
    </source>
</reference>
<dbReference type="PANTHER" id="PTHR10454">
    <property type="entry name" value="CASPASE"/>
    <property type="match status" value="1"/>
</dbReference>
<feature type="domain" description="Caspase family p10" evidence="4">
    <location>
        <begin position="195"/>
        <end position="232"/>
    </location>
</feature>
<evidence type="ECO:0000313" key="6">
    <source>
        <dbReference type="EMBL" id="RWS25232.1"/>
    </source>
</evidence>
<organism evidence="6 7">
    <name type="scientific">Leptotrombidium deliense</name>
    <dbReference type="NCBI Taxonomy" id="299467"/>
    <lineage>
        <taxon>Eukaryota</taxon>
        <taxon>Metazoa</taxon>
        <taxon>Ecdysozoa</taxon>
        <taxon>Arthropoda</taxon>
        <taxon>Chelicerata</taxon>
        <taxon>Arachnida</taxon>
        <taxon>Acari</taxon>
        <taxon>Acariformes</taxon>
        <taxon>Trombidiformes</taxon>
        <taxon>Prostigmata</taxon>
        <taxon>Anystina</taxon>
        <taxon>Parasitengona</taxon>
        <taxon>Trombiculoidea</taxon>
        <taxon>Trombiculidae</taxon>
        <taxon>Leptotrombidium</taxon>
    </lineage>
</organism>
<dbReference type="InterPro" id="IPR002138">
    <property type="entry name" value="Pept_C14_p10"/>
</dbReference>
<evidence type="ECO:0000256" key="3">
    <source>
        <dbReference type="SAM" id="MobiDB-lite"/>
    </source>
</evidence>
<dbReference type="VEuPathDB" id="VectorBase:LDEU006808"/>
<dbReference type="InterPro" id="IPR011600">
    <property type="entry name" value="Pept_C14_caspase"/>
</dbReference>
<dbReference type="Pfam" id="PF00656">
    <property type="entry name" value="Peptidase_C14"/>
    <property type="match status" value="1"/>
</dbReference>
<dbReference type="STRING" id="299467.A0A443SCH9"/>
<dbReference type="SMART" id="SM00115">
    <property type="entry name" value="CASc"/>
    <property type="match status" value="1"/>
</dbReference>
<dbReference type="PRINTS" id="PR00376">
    <property type="entry name" value="IL1BCENZYME"/>
</dbReference>
<protein>
    <submittedName>
        <fullName evidence="6">Caspase-like protein</fullName>
    </submittedName>
</protein>
<dbReference type="InterPro" id="IPR002398">
    <property type="entry name" value="Pept_C14"/>
</dbReference>
<evidence type="ECO:0000256" key="1">
    <source>
        <dbReference type="ARBA" id="ARBA00010134"/>
    </source>
</evidence>
<dbReference type="GO" id="GO:0006915">
    <property type="term" value="P:apoptotic process"/>
    <property type="evidence" value="ECO:0007669"/>
    <property type="project" value="TreeGrafter"/>
</dbReference>